<accession>A0A392VA53</accession>
<dbReference type="InterPro" id="IPR035897">
    <property type="entry name" value="Toll_tir_struct_dom_sf"/>
</dbReference>
<comment type="caution">
    <text evidence="2">The sequence shown here is derived from an EMBL/GenBank/DDBJ whole genome shotgun (WGS) entry which is preliminary data.</text>
</comment>
<dbReference type="AlphaFoldDB" id="A0A392VA53"/>
<keyword evidence="3" id="KW-1185">Reference proteome</keyword>
<evidence type="ECO:0000313" key="3">
    <source>
        <dbReference type="Proteomes" id="UP000265520"/>
    </source>
</evidence>
<feature type="domain" description="TIR" evidence="1">
    <location>
        <begin position="4"/>
        <end position="53"/>
    </location>
</feature>
<evidence type="ECO:0000313" key="2">
    <source>
        <dbReference type="EMBL" id="MCI83811.1"/>
    </source>
</evidence>
<protein>
    <submittedName>
        <fullName evidence="2">Disease resistance protein</fullName>
    </submittedName>
</protein>
<dbReference type="Gene3D" id="3.40.50.10140">
    <property type="entry name" value="Toll/interleukin-1 receptor homology (TIR) domain"/>
    <property type="match status" value="1"/>
</dbReference>
<organism evidence="2 3">
    <name type="scientific">Trifolium medium</name>
    <dbReference type="NCBI Taxonomy" id="97028"/>
    <lineage>
        <taxon>Eukaryota</taxon>
        <taxon>Viridiplantae</taxon>
        <taxon>Streptophyta</taxon>
        <taxon>Embryophyta</taxon>
        <taxon>Tracheophyta</taxon>
        <taxon>Spermatophyta</taxon>
        <taxon>Magnoliopsida</taxon>
        <taxon>eudicotyledons</taxon>
        <taxon>Gunneridae</taxon>
        <taxon>Pentapetalae</taxon>
        <taxon>rosids</taxon>
        <taxon>fabids</taxon>
        <taxon>Fabales</taxon>
        <taxon>Fabaceae</taxon>
        <taxon>Papilionoideae</taxon>
        <taxon>50 kb inversion clade</taxon>
        <taxon>NPAAA clade</taxon>
        <taxon>Hologalegina</taxon>
        <taxon>IRL clade</taxon>
        <taxon>Trifolieae</taxon>
        <taxon>Trifolium</taxon>
    </lineage>
</organism>
<name>A0A392VA53_9FABA</name>
<dbReference type="Proteomes" id="UP000265520">
    <property type="component" value="Unassembled WGS sequence"/>
</dbReference>
<dbReference type="GO" id="GO:0007165">
    <property type="term" value="P:signal transduction"/>
    <property type="evidence" value="ECO:0007669"/>
    <property type="project" value="InterPro"/>
</dbReference>
<sequence length="55" mass="6308">MNGFMMFSSVFEERNSQGFRRKPLYNALCGKGITTFIDDQELRKGEEITPALMMA</sequence>
<evidence type="ECO:0000259" key="1">
    <source>
        <dbReference type="Pfam" id="PF01582"/>
    </source>
</evidence>
<proteinExistence type="predicted"/>
<dbReference type="EMBL" id="LXQA011075999">
    <property type="protein sequence ID" value="MCI83811.1"/>
    <property type="molecule type" value="Genomic_DNA"/>
</dbReference>
<dbReference type="InterPro" id="IPR000157">
    <property type="entry name" value="TIR_dom"/>
</dbReference>
<dbReference type="SUPFAM" id="SSF52200">
    <property type="entry name" value="Toll/Interleukin receptor TIR domain"/>
    <property type="match status" value="1"/>
</dbReference>
<dbReference type="Pfam" id="PF01582">
    <property type="entry name" value="TIR"/>
    <property type="match status" value="1"/>
</dbReference>
<reference evidence="2 3" key="1">
    <citation type="journal article" date="2018" name="Front. Plant Sci.">
        <title>Red Clover (Trifolium pratense) and Zigzag Clover (T. medium) - A Picture of Genomic Similarities and Differences.</title>
        <authorList>
            <person name="Dluhosova J."/>
            <person name="Istvanek J."/>
            <person name="Nedelnik J."/>
            <person name="Repkova J."/>
        </authorList>
    </citation>
    <scope>NUCLEOTIDE SEQUENCE [LARGE SCALE GENOMIC DNA]</scope>
    <source>
        <strain evidence="3">cv. 10/8</strain>
        <tissue evidence="2">Leaf</tissue>
    </source>
</reference>
<feature type="non-terminal residue" evidence="2">
    <location>
        <position position="55"/>
    </location>
</feature>